<organism evidence="2 3">
    <name type="scientific">Adineta ricciae</name>
    <name type="common">Rotifer</name>
    <dbReference type="NCBI Taxonomy" id="249248"/>
    <lineage>
        <taxon>Eukaryota</taxon>
        <taxon>Metazoa</taxon>
        <taxon>Spiralia</taxon>
        <taxon>Gnathifera</taxon>
        <taxon>Rotifera</taxon>
        <taxon>Eurotatoria</taxon>
        <taxon>Bdelloidea</taxon>
        <taxon>Adinetida</taxon>
        <taxon>Adinetidae</taxon>
        <taxon>Adineta</taxon>
    </lineage>
</organism>
<evidence type="ECO:0000259" key="1">
    <source>
        <dbReference type="Pfam" id="PF00024"/>
    </source>
</evidence>
<proteinExistence type="predicted"/>
<evidence type="ECO:0000313" key="3">
    <source>
        <dbReference type="Proteomes" id="UP000663852"/>
    </source>
</evidence>
<accession>A0A815PVK2</accession>
<protein>
    <recommendedName>
        <fullName evidence="1">Apple domain-containing protein</fullName>
    </recommendedName>
</protein>
<dbReference type="Proteomes" id="UP000663852">
    <property type="component" value="Unassembled WGS sequence"/>
</dbReference>
<comment type="caution">
    <text evidence="2">The sequence shown here is derived from an EMBL/GenBank/DDBJ whole genome shotgun (WGS) entry which is preliminary data.</text>
</comment>
<evidence type="ECO:0000313" key="2">
    <source>
        <dbReference type="EMBL" id="CAF1455103.1"/>
    </source>
</evidence>
<dbReference type="Pfam" id="PF00024">
    <property type="entry name" value="PAN_1"/>
    <property type="match status" value="1"/>
</dbReference>
<reference evidence="2" key="1">
    <citation type="submission" date="2021-02" db="EMBL/GenBank/DDBJ databases">
        <authorList>
            <person name="Nowell W R."/>
        </authorList>
    </citation>
    <scope>NUCLEOTIDE SEQUENCE</scope>
</reference>
<sequence>MHTFNNLTFQCAQTTCLPFDNLITAKIYLCRIACLEEVRCEAATYYQLTSICSLFNGTIDPNRNMSYAVNVVTMINIPGTRFPLKPTTVSSTTSTSSTTTAPPGEYSYKTIYIFLCTQKVSTLLKSVGVAVGSSVRPFIR</sequence>
<feature type="domain" description="Apple" evidence="1">
    <location>
        <begin position="26"/>
        <end position="65"/>
    </location>
</feature>
<name>A0A815PVK2_ADIRI</name>
<gene>
    <name evidence="2" type="ORF">EDS130_LOCUS39780</name>
</gene>
<dbReference type="EMBL" id="CAJNOJ010000457">
    <property type="protein sequence ID" value="CAF1455103.1"/>
    <property type="molecule type" value="Genomic_DNA"/>
</dbReference>
<dbReference type="InterPro" id="IPR003609">
    <property type="entry name" value="Pan_app"/>
</dbReference>
<dbReference type="AlphaFoldDB" id="A0A815PVK2"/>